<proteinExistence type="predicted"/>
<evidence type="ECO:0000256" key="1">
    <source>
        <dbReference type="SAM" id="Phobius"/>
    </source>
</evidence>
<accession>A0A8H6YWH8</accession>
<dbReference type="OrthoDB" id="2936034at2759"/>
<name>A0A8H6YWH8_9AGAR</name>
<keyword evidence="1" id="KW-1133">Transmembrane helix</keyword>
<gene>
    <name evidence="3" type="ORF">MVEN_00160300</name>
</gene>
<dbReference type="PANTHER" id="PTHR40465:SF1">
    <property type="entry name" value="DUF6534 DOMAIN-CONTAINING PROTEIN"/>
    <property type="match status" value="1"/>
</dbReference>
<protein>
    <recommendedName>
        <fullName evidence="2">DUF6534 domain-containing protein</fullName>
    </recommendedName>
</protein>
<keyword evidence="1" id="KW-0472">Membrane</keyword>
<dbReference type="PANTHER" id="PTHR40465">
    <property type="entry name" value="CHROMOSOME 1, WHOLE GENOME SHOTGUN SEQUENCE"/>
    <property type="match status" value="1"/>
</dbReference>
<organism evidence="3 4">
    <name type="scientific">Mycena venus</name>
    <dbReference type="NCBI Taxonomy" id="2733690"/>
    <lineage>
        <taxon>Eukaryota</taxon>
        <taxon>Fungi</taxon>
        <taxon>Dikarya</taxon>
        <taxon>Basidiomycota</taxon>
        <taxon>Agaricomycotina</taxon>
        <taxon>Agaricomycetes</taxon>
        <taxon>Agaricomycetidae</taxon>
        <taxon>Agaricales</taxon>
        <taxon>Marasmiineae</taxon>
        <taxon>Mycenaceae</taxon>
        <taxon>Mycena</taxon>
    </lineage>
</organism>
<dbReference type="InterPro" id="IPR045339">
    <property type="entry name" value="DUF6534"/>
</dbReference>
<evidence type="ECO:0000313" key="4">
    <source>
        <dbReference type="Proteomes" id="UP000620124"/>
    </source>
</evidence>
<comment type="caution">
    <text evidence="3">The sequence shown here is derived from an EMBL/GenBank/DDBJ whole genome shotgun (WGS) entry which is preliminary data.</text>
</comment>
<feature type="transmembrane region" description="Helical" evidence="1">
    <location>
        <begin position="227"/>
        <end position="249"/>
    </location>
</feature>
<feature type="transmembrane region" description="Helical" evidence="1">
    <location>
        <begin position="158"/>
        <end position="181"/>
    </location>
</feature>
<feature type="domain" description="DUF6534" evidence="2">
    <location>
        <begin position="166"/>
        <end position="251"/>
    </location>
</feature>
<keyword evidence="1" id="KW-0812">Transmembrane</keyword>
<reference evidence="3" key="1">
    <citation type="submission" date="2020-05" db="EMBL/GenBank/DDBJ databases">
        <title>Mycena genomes resolve the evolution of fungal bioluminescence.</title>
        <authorList>
            <person name="Tsai I.J."/>
        </authorList>
    </citation>
    <scope>NUCLEOTIDE SEQUENCE</scope>
    <source>
        <strain evidence="3">CCC161011</strain>
    </source>
</reference>
<evidence type="ECO:0000313" key="3">
    <source>
        <dbReference type="EMBL" id="KAF7368385.1"/>
    </source>
</evidence>
<feature type="transmembrane region" description="Helical" evidence="1">
    <location>
        <begin position="119"/>
        <end position="146"/>
    </location>
</feature>
<dbReference type="AlphaFoldDB" id="A0A8H6YWH8"/>
<dbReference type="Pfam" id="PF20152">
    <property type="entry name" value="DUF6534"/>
    <property type="match status" value="1"/>
</dbReference>
<evidence type="ECO:0000259" key="2">
    <source>
        <dbReference type="Pfam" id="PF20152"/>
    </source>
</evidence>
<feature type="transmembrane region" description="Helical" evidence="1">
    <location>
        <begin position="42"/>
        <end position="63"/>
    </location>
</feature>
<feature type="transmembrane region" description="Helical" evidence="1">
    <location>
        <begin position="202"/>
        <end position="221"/>
    </location>
</feature>
<dbReference type="EMBL" id="JACAZI010000002">
    <property type="protein sequence ID" value="KAF7368385.1"/>
    <property type="molecule type" value="Genomic_DNA"/>
</dbReference>
<dbReference type="Proteomes" id="UP000620124">
    <property type="component" value="Unassembled WGS sequence"/>
</dbReference>
<sequence>MSFNADLILGALLVGTWANSVLYTVEIIQAAYYYRHFKYDNWILKLLVSSAITIDSVSMIANYSSVYLYTITHWGDLAYVQNQYWASQFGSIEGNVIKLTGLSQSFLTVRYWRLTKNKFITVTLFFFITVAAGGAFASGVTIAVFPEYKNRRKVMIPATTWLITEAVTDISIASALLWEFWKAKSSFKETRSMLNRLVAQTIQTGTAGATIALAVLVAFLANKESNVPSGIAYCLGRVYCITMLANLNLRKTRNGWSGKSTSSCANLQICGERGNQERTEGGDEYGIRVSADADDGVIRTSDVQRAALEFSRGSFKTNPGQGLPNGISAIETEMKAKDSASSQNKQDLFAE</sequence>
<keyword evidence="4" id="KW-1185">Reference proteome</keyword>